<reference evidence="4" key="1">
    <citation type="journal article" date="2019" name="Int. J. Syst. Evol. Microbiol.">
        <title>The Global Catalogue of Microorganisms (GCM) 10K type strain sequencing project: providing services to taxonomists for standard genome sequencing and annotation.</title>
        <authorList>
            <consortium name="The Broad Institute Genomics Platform"/>
            <consortium name="The Broad Institute Genome Sequencing Center for Infectious Disease"/>
            <person name="Wu L."/>
            <person name="Ma J."/>
        </authorList>
    </citation>
    <scope>NUCLEOTIDE SEQUENCE [LARGE SCALE GENOMIC DNA]</scope>
    <source>
        <strain evidence="4">JCM 16601</strain>
    </source>
</reference>
<feature type="transmembrane region" description="Helical" evidence="2">
    <location>
        <begin position="40"/>
        <end position="58"/>
    </location>
</feature>
<keyword evidence="2" id="KW-0472">Membrane</keyword>
<dbReference type="EMBL" id="BAAAZC010000012">
    <property type="protein sequence ID" value="GAA3969703.1"/>
    <property type="molecule type" value="Genomic_DNA"/>
</dbReference>
<feature type="region of interest" description="Disordered" evidence="1">
    <location>
        <begin position="1"/>
        <end position="31"/>
    </location>
</feature>
<dbReference type="Proteomes" id="UP001500742">
    <property type="component" value="Unassembled WGS sequence"/>
</dbReference>
<accession>A0ABP7PQP9</accession>
<keyword evidence="4" id="KW-1185">Reference proteome</keyword>
<protein>
    <recommendedName>
        <fullName evidence="5">DUF4352 domain-containing protein</fullName>
    </recommendedName>
</protein>
<sequence>MPYPFKQKTASRPALNPGKQHLSATSVKQPQRKRAAGKRLAIIGLVLIPIALLVGYYWSQQTNVSFGFAHKLVTKPHAAPIDAFHITITNTGNKDIIIKNVDVIQGLNGDDLYDQFKWEYEGKTLKAKSTIQWDMEFGNKNLHLLSFRVQLTTASGKVYTSWRQPYRY</sequence>
<keyword evidence="2" id="KW-0812">Transmembrane</keyword>
<gene>
    <name evidence="3" type="ORF">GCM10022210_18440</name>
</gene>
<evidence type="ECO:0008006" key="5">
    <source>
        <dbReference type="Google" id="ProtNLM"/>
    </source>
</evidence>
<comment type="caution">
    <text evidence="3">The sequence shown here is derived from an EMBL/GenBank/DDBJ whole genome shotgun (WGS) entry which is preliminary data.</text>
</comment>
<evidence type="ECO:0000256" key="1">
    <source>
        <dbReference type="SAM" id="MobiDB-lite"/>
    </source>
</evidence>
<name>A0ABP7PQP9_9SPHI</name>
<organism evidence="3 4">
    <name type="scientific">Mucilaginibacter dorajii</name>
    <dbReference type="NCBI Taxonomy" id="692994"/>
    <lineage>
        <taxon>Bacteria</taxon>
        <taxon>Pseudomonadati</taxon>
        <taxon>Bacteroidota</taxon>
        <taxon>Sphingobacteriia</taxon>
        <taxon>Sphingobacteriales</taxon>
        <taxon>Sphingobacteriaceae</taxon>
        <taxon>Mucilaginibacter</taxon>
    </lineage>
</organism>
<evidence type="ECO:0000313" key="4">
    <source>
        <dbReference type="Proteomes" id="UP001500742"/>
    </source>
</evidence>
<evidence type="ECO:0000256" key="2">
    <source>
        <dbReference type="SAM" id="Phobius"/>
    </source>
</evidence>
<keyword evidence="2" id="KW-1133">Transmembrane helix</keyword>
<evidence type="ECO:0000313" key="3">
    <source>
        <dbReference type="EMBL" id="GAA3969703.1"/>
    </source>
</evidence>
<dbReference type="RefSeq" id="WP_259097102.1">
    <property type="nucleotide sequence ID" value="NZ_BAAAZC010000012.1"/>
</dbReference>
<proteinExistence type="predicted"/>